<dbReference type="PROSITE" id="PS51969">
    <property type="entry name" value="CBM39"/>
    <property type="match status" value="1"/>
</dbReference>
<dbReference type="InterPro" id="IPR043030">
    <property type="entry name" value="BGBP_N_sf"/>
</dbReference>
<sequence length="276" mass="31170">MLMPRSSSARSIRIPRSALLLISFALLPSFSQSQDNDPVLPDWNMFSRSAKVNIELLKPQGIQVWTKYKPHHFGFGVELYVNPTSDDLQGKCDLCRNVTAPIDGKFLIQDDTIAVKLGDTIRYRTVKDKVSGTKWYPWKTIVVDSQFLNQAENICAFQCDPSGHRATVNFLEQYIRNMLDSCDLPEQPSDHLFFPLPNAPALVGDPKRFVRARLYSVDLLRPLVDRVESVFVLQEGVGCKMQSVLDKLKILELGRDQLGVVDYDEVLFIPGPSANL</sequence>
<reference evidence="3 4" key="1">
    <citation type="submission" date="2024-05" db="EMBL/GenBank/DDBJ databases">
        <title>Culex pipiens pipiens assembly and annotation.</title>
        <authorList>
            <person name="Alout H."/>
            <person name="Durand T."/>
        </authorList>
    </citation>
    <scope>NUCLEOTIDE SEQUENCE [LARGE SCALE GENOMIC DNA]</scope>
    <source>
        <strain evidence="3">HA-2024</strain>
        <tissue evidence="3">Whole body</tissue>
    </source>
</reference>
<accession>A0ABD1D5P2</accession>
<protein>
    <recommendedName>
        <fullName evidence="2">CBM39 domain-containing protein</fullName>
    </recommendedName>
</protein>
<evidence type="ECO:0000313" key="3">
    <source>
        <dbReference type="EMBL" id="KAL1394950.1"/>
    </source>
</evidence>
<dbReference type="Proteomes" id="UP001562425">
    <property type="component" value="Unassembled WGS sequence"/>
</dbReference>
<dbReference type="EMBL" id="JBEHCU010007368">
    <property type="protein sequence ID" value="KAL1394950.1"/>
    <property type="molecule type" value="Genomic_DNA"/>
</dbReference>
<keyword evidence="4" id="KW-1185">Reference proteome</keyword>
<feature type="signal peptide" evidence="1">
    <location>
        <begin position="1"/>
        <end position="33"/>
    </location>
</feature>
<evidence type="ECO:0000259" key="2">
    <source>
        <dbReference type="PROSITE" id="PS51969"/>
    </source>
</evidence>
<dbReference type="Pfam" id="PF15886">
    <property type="entry name" value="CBM39"/>
    <property type="match status" value="1"/>
</dbReference>
<dbReference type="Gene3D" id="2.60.40.2140">
    <property type="entry name" value="Beta-1,3-glucan-recognition protein, N-terminal domain"/>
    <property type="match status" value="1"/>
</dbReference>
<dbReference type="AlphaFoldDB" id="A0ABD1D5P2"/>
<feature type="domain" description="CBM39" evidence="2">
    <location>
        <begin position="47"/>
        <end position="148"/>
    </location>
</feature>
<feature type="chain" id="PRO_5044748113" description="CBM39 domain-containing protein" evidence="1">
    <location>
        <begin position="34"/>
        <end position="276"/>
    </location>
</feature>
<keyword evidence="1" id="KW-0732">Signal</keyword>
<comment type="caution">
    <text evidence="3">The sequence shown here is derived from an EMBL/GenBank/DDBJ whole genome shotgun (WGS) entry which is preliminary data.</text>
</comment>
<evidence type="ECO:0000256" key="1">
    <source>
        <dbReference type="SAM" id="SignalP"/>
    </source>
</evidence>
<organism evidence="3 4">
    <name type="scientific">Culex pipiens pipiens</name>
    <name type="common">Northern house mosquito</name>
    <dbReference type="NCBI Taxonomy" id="38569"/>
    <lineage>
        <taxon>Eukaryota</taxon>
        <taxon>Metazoa</taxon>
        <taxon>Ecdysozoa</taxon>
        <taxon>Arthropoda</taxon>
        <taxon>Hexapoda</taxon>
        <taxon>Insecta</taxon>
        <taxon>Pterygota</taxon>
        <taxon>Neoptera</taxon>
        <taxon>Endopterygota</taxon>
        <taxon>Diptera</taxon>
        <taxon>Nematocera</taxon>
        <taxon>Culicoidea</taxon>
        <taxon>Culicidae</taxon>
        <taxon>Culicinae</taxon>
        <taxon>Culicini</taxon>
        <taxon>Culex</taxon>
        <taxon>Culex</taxon>
    </lineage>
</organism>
<proteinExistence type="predicted"/>
<evidence type="ECO:0000313" key="4">
    <source>
        <dbReference type="Proteomes" id="UP001562425"/>
    </source>
</evidence>
<dbReference type="InterPro" id="IPR031756">
    <property type="entry name" value="BGBP_N"/>
</dbReference>
<gene>
    <name evidence="3" type="ORF">pipiens_011586</name>
</gene>
<name>A0ABD1D5P2_CULPP</name>